<organism evidence="4 5">
    <name type="scientific">Auritidibacter ignavus</name>
    <dbReference type="NCBI Taxonomy" id="678932"/>
    <lineage>
        <taxon>Bacteria</taxon>
        <taxon>Bacillati</taxon>
        <taxon>Actinomycetota</taxon>
        <taxon>Actinomycetes</taxon>
        <taxon>Micrococcales</taxon>
        <taxon>Micrococcaceae</taxon>
        <taxon>Auritidibacter</taxon>
    </lineage>
</organism>
<dbReference type="RefSeq" id="WP_279674517.1">
    <property type="nucleotide sequence ID" value="NZ_CP122566.1"/>
</dbReference>
<dbReference type="AlphaFoldDB" id="A0AAJ6DBH3"/>
<dbReference type="SUPFAM" id="SSF53822">
    <property type="entry name" value="Periplasmic binding protein-like I"/>
    <property type="match status" value="1"/>
</dbReference>
<dbReference type="Gene3D" id="3.40.50.2300">
    <property type="match status" value="2"/>
</dbReference>
<dbReference type="PANTHER" id="PTHR30483:SF6">
    <property type="entry name" value="PERIPLASMIC BINDING PROTEIN OF ABC TRANSPORTER FOR NATURAL AMINO ACIDS"/>
    <property type="match status" value="1"/>
</dbReference>
<proteinExistence type="inferred from homology"/>
<keyword evidence="2" id="KW-0732">Signal</keyword>
<keyword evidence="5" id="KW-1185">Reference proteome</keyword>
<sequence length="392" mass="42285">MKFFGFTAASAIALTACGGEGDGSETIVIGYSGPLSSGAALYGENVQAGLEMAVEELNEQGVEIDGTEYSVELRSLDDEYSPATAATNAQRLVEQDGAPVVVIPHAGGINAAQEINTSRSEFLLAAYSSDPRITQQDNELTMMIPVPFTAYAEPFTKHFMDDGAETLGLLATASEYGQQWTDMITETWDENGGEVLSNNNFDYGSVTDFSTNVSQAIAQDPDVLLVGGPSQPTALVIEEAREQGYEGGFLVMDQAKIEEMETFTDPENLHNLLAVNPTREYDEPGTDALVDKFAEKVNDERPINAEVALNYQALGIIVTAMEVSGSTDDPTAIREAIPEALDQVDDAFRVQEFPSDVTPEGMSVAGTGHGIYINEDGDYENFELDWSVYDNQ</sequence>
<evidence type="ECO:0000313" key="4">
    <source>
        <dbReference type="EMBL" id="WGH92399.1"/>
    </source>
</evidence>
<dbReference type="EMBL" id="CP122566">
    <property type="protein sequence ID" value="WGH92399.1"/>
    <property type="molecule type" value="Genomic_DNA"/>
</dbReference>
<evidence type="ECO:0000256" key="2">
    <source>
        <dbReference type="ARBA" id="ARBA00022729"/>
    </source>
</evidence>
<comment type="similarity">
    <text evidence="1">Belongs to the leucine-binding protein family.</text>
</comment>
<protein>
    <submittedName>
        <fullName evidence="4">ABC transporter substrate-binding protein</fullName>
    </submittedName>
</protein>
<evidence type="ECO:0000259" key="3">
    <source>
        <dbReference type="Pfam" id="PF13458"/>
    </source>
</evidence>
<dbReference type="InterPro" id="IPR028081">
    <property type="entry name" value="Leu-bd"/>
</dbReference>
<accession>A0AAJ6DBH3</accession>
<dbReference type="InterPro" id="IPR028082">
    <property type="entry name" value="Peripla_BP_I"/>
</dbReference>
<dbReference type="InterPro" id="IPR051010">
    <property type="entry name" value="BCAA_transport"/>
</dbReference>
<dbReference type="PANTHER" id="PTHR30483">
    <property type="entry name" value="LEUCINE-SPECIFIC-BINDING PROTEIN"/>
    <property type="match status" value="1"/>
</dbReference>
<dbReference type="Pfam" id="PF13458">
    <property type="entry name" value="Peripla_BP_6"/>
    <property type="match status" value="1"/>
</dbReference>
<feature type="domain" description="Leucine-binding protein" evidence="3">
    <location>
        <begin position="26"/>
        <end position="348"/>
    </location>
</feature>
<dbReference type="PROSITE" id="PS51257">
    <property type="entry name" value="PROKAR_LIPOPROTEIN"/>
    <property type="match status" value="1"/>
</dbReference>
<dbReference type="Proteomes" id="UP001224674">
    <property type="component" value="Chromosome"/>
</dbReference>
<evidence type="ECO:0000256" key="1">
    <source>
        <dbReference type="ARBA" id="ARBA00010062"/>
    </source>
</evidence>
<evidence type="ECO:0000313" key="5">
    <source>
        <dbReference type="Proteomes" id="UP001224674"/>
    </source>
</evidence>
<dbReference type="CDD" id="cd06336">
    <property type="entry name" value="PBP1_ABC_ligand_binding-like"/>
    <property type="match status" value="1"/>
</dbReference>
<name>A0AAJ6DBH3_9MICC</name>
<gene>
    <name evidence="4" type="ORF">QDX21_08715</name>
</gene>
<reference evidence="4 5" key="1">
    <citation type="submission" date="2023-03" db="EMBL/GenBank/DDBJ databases">
        <title>Complete genome sequences of several Auritidibacter ignavus strains isolated from ear infections.</title>
        <authorList>
            <person name="Baehr T."/>
            <person name="Baumhoegger A.M."/>
        </authorList>
    </citation>
    <scope>NUCLEOTIDE SEQUENCE [LARGE SCALE GENOMIC DNA]</scope>
    <source>
        <strain evidence="4 5">BABAE-6</strain>
    </source>
</reference>